<dbReference type="NCBIfam" id="TIGR00042">
    <property type="entry name" value="RdgB/HAM1 family non-canonical purine NTP pyrophosphatase"/>
    <property type="match status" value="1"/>
</dbReference>
<feature type="binding site" evidence="7">
    <location>
        <begin position="185"/>
        <end position="186"/>
    </location>
    <ligand>
        <name>substrate</name>
    </ligand>
</feature>
<gene>
    <name evidence="9" type="primary">rdgB</name>
    <name evidence="9" type="ORF">NKW50_12025</name>
</gene>
<proteinExistence type="inferred from homology"/>
<keyword evidence="10" id="KW-1185">Reference proteome</keyword>
<feature type="binding site" evidence="7">
    <location>
        <position position="77"/>
    </location>
    <ligand>
        <name>Mg(2+)</name>
        <dbReference type="ChEBI" id="CHEBI:18420"/>
    </ligand>
</feature>
<dbReference type="CDD" id="cd00515">
    <property type="entry name" value="HAM1"/>
    <property type="match status" value="1"/>
</dbReference>
<evidence type="ECO:0000256" key="5">
    <source>
        <dbReference type="ARBA" id="ARBA00022842"/>
    </source>
</evidence>
<dbReference type="InterPro" id="IPR029001">
    <property type="entry name" value="ITPase-like_fam"/>
</dbReference>
<keyword evidence="4 7" id="KW-0378">Hydrolase</keyword>
<keyword evidence="5 7" id="KW-0460">Magnesium</keyword>
<evidence type="ECO:0000256" key="1">
    <source>
        <dbReference type="ARBA" id="ARBA00008023"/>
    </source>
</evidence>
<dbReference type="Pfam" id="PF01725">
    <property type="entry name" value="Ham1p_like"/>
    <property type="match status" value="1"/>
</dbReference>
<evidence type="ECO:0000256" key="7">
    <source>
        <dbReference type="HAMAP-Rule" id="MF_01405"/>
    </source>
</evidence>
<evidence type="ECO:0000256" key="3">
    <source>
        <dbReference type="ARBA" id="ARBA00022741"/>
    </source>
</evidence>
<reference evidence="9 10" key="1">
    <citation type="submission" date="2022-06" db="EMBL/GenBank/DDBJ databases">
        <title>Acetobacer genomes from food samples.</title>
        <authorList>
            <person name="Sombolestani A."/>
        </authorList>
    </citation>
    <scope>NUCLEOTIDE SEQUENCE [LARGE SCALE GENOMIC DNA]</scope>
    <source>
        <strain evidence="9 10">R-83285</strain>
    </source>
</reference>
<dbReference type="Gene3D" id="3.90.950.10">
    <property type="match status" value="1"/>
</dbReference>
<feature type="binding site" evidence="7">
    <location>
        <position position="48"/>
    </location>
    <ligand>
        <name>Mg(2+)</name>
        <dbReference type="ChEBI" id="CHEBI:18420"/>
    </ligand>
</feature>
<dbReference type="InterPro" id="IPR002637">
    <property type="entry name" value="RdgB/HAM1"/>
</dbReference>
<dbReference type="PANTHER" id="PTHR11067:SF9">
    <property type="entry name" value="INOSINE TRIPHOSPHATE PYROPHOSPHATASE"/>
    <property type="match status" value="1"/>
</dbReference>
<keyword evidence="2 7" id="KW-0479">Metal-binding</keyword>
<keyword evidence="6 7" id="KW-0546">Nucleotide metabolism</keyword>
<feature type="binding site" evidence="7">
    <location>
        <begin position="16"/>
        <end position="21"/>
    </location>
    <ligand>
        <name>substrate</name>
    </ligand>
</feature>
<dbReference type="SUPFAM" id="SSF52972">
    <property type="entry name" value="ITPase-like"/>
    <property type="match status" value="1"/>
</dbReference>
<evidence type="ECO:0000256" key="6">
    <source>
        <dbReference type="ARBA" id="ARBA00023080"/>
    </source>
</evidence>
<dbReference type="PANTHER" id="PTHR11067">
    <property type="entry name" value="INOSINE TRIPHOSPHATE PYROPHOSPHATASE/HAM1 PROTEIN"/>
    <property type="match status" value="1"/>
</dbReference>
<comment type="caution">
    <text evidence="9">The sequence shown here is derived from an EMBL/GenBank/DDBJ whole genome shotgun (WGS) entry which is preliminary data.</text>
</comment>
<evidence type="ECO:0000313" key="10">
    <source>
        <dbReference type="Proteomes" id="UP001523528"/>
    </source>
</evidence>
<feature type="binding site" evidence="7">
    <location>
        <position position="78"/>
    </location>
    <ligand>
        <name>substrate</name>
    </ligand>
</feature>
<feature type="binding site" evidence="7">
    <location>
        <begin position="157"/>
        <end position="160"/>
    </location>
    <ligand>
        <name>substrate</name>
    </ligand>
</feature>
<comment type="catalytic activity">
    <reaction evidence="7">
        <text>XTP + H2O = XMP + diphosphate + H(+)</text>
        <dbReference type="Rhea" id="RHEA:28610"/>
        <dbReference type="ChEBI" id="CHEBI:15377"/>
        <dbReference type="ChEBI" id="CHEBI:15378"/>
        <dbReference type="ChEBI" id="CHEBI:33019"/>
        <dbReference type="ChEBI" id="CHEBI:57464"/>
        <dbReference type="ChEBI" id="CHEBI:61314"/>
        <dbReference type="EC" id="3.6.1.66"/>
    </reaction>
</comment>
<protein>
    <recommendedName>
        <fullName evidence="7">dITP/XTP pyrophosphatase</fullName>
        <ecNumber evidence="7">3.6.1.66</ecNumber>
    </recommendedName>
    <alternativeName>
        <fullName evidence="7">Non-canonical purine NTP pyrophosphatase</fullName>
    </alternativeName>
    <alternativeName>
        <fullName evidence="7">Non-standard purine NTP pyrophosphatase</fullName>
    </alternativeName>
    <alternativeName>
        <fullName evidence="7">Nucleoside-triphosphate diphosphatase</fullName>
    </alternativeName>
    <alternativeName>
        <fullName evidence="7">Nucleoside-triphosphate pyrophosphatase</fullName>
        <shortName evidence="7">NTPase</shortName>
    </alternativeName>
</protein>
<evidence type="ECO:0000256" key="4">
    <source>
        <dbReference type="ARBA" id="ARBA00022801"/>
    </source>
</evidence>
<evidence type="ECO:0000313" key="9">
    <source>
        <dbReference type="EMBL" id="MCP1259321.1"/>
    </source>
</evidence>
<comment type="catalytic activity">
    <reaction evidence="7">
        <text>ITP + H2O = IMP + diphosphate + H(+)</text>
        <dbReference type="Rhea" id="RHEA:29399"/>
        <dbReference type="ChEBI" id="CHEBI:15377"/>
        <dbReference type="ChEBI" id="CHEBI:15378"/>
        <dbReference type="ChEBI" id="CHEBI:33019"/>
        <dbReference type="ChEBI" id="CHEBI:58053"/>
        <dbReference type="ChEBI" id="CHEBI:61402"/>
        <dbReference type="EC" id="3.6.1.66"/>
    </reaction>
</comment>
<dbReference type="Proteomes" id="UP001523528">
    <property type="component" value="Unassembled WGS sequence"/>
</dbReference>
<comment type="similarity">
    <text evidence="1 7 8">Belongs to the HAM1 NTPase family.</text>
</comment>
<feature type="binding site" evidence="7">
    <location>
        <position position="180"/>
    </location>
    <ligand>
        <name>substrate</name>
    </ligand>
</feature>
<comment type="cofactor">
    <cofactor evidence="7">
        <name>Mg(2+)</name>
        <dbReference type="ChEBI" id="CHEBI:18420"/>
    </cofactor>
    <text evidence="7">Binds 1 Mg(2+) ion per subunit.</text>
</comment>
<evidence type="ECO:0000256" key="2">
    <source>
        <dbReference type="ARBA" id="ARBA00022723"/>
    </source>
</evidence>
<evidence type="ECO:0000256" key="8">
    <source>
        <dbReference type="RuleBase" id="RU003781"/>
    </source>
</evidence>
<dbReference type="EMBL" id="JAMYZZ010000027">
    <property type="protein sequence ID" value="MCP1259321.1"/>
    <property type="molecule type" value="Genomic_DNA"/>
</dbReference>
<dbReference type="RefSeq" id="WP_165992401.1">
    <property type="nucleotide sequence ID" value="NZ_JAMYZY010000031.1"/>
</dbReference>
<accession>A0ABT1F2U8</accession>
<dbReference type="InterPro" id="IPR020922">
    <property type="entry name" value="dITP/XTP_pyrophosphatase"/>
</dbReference>
<comment type="function">
    <text evidence="7">Pyrophosphatase that catalyzes the hydrolysis of nucleoside triphosphates to their monophosphate derivatives, with a high preference for the non-canonical purine nucleotides XTP (xanthosine triphosphate), dITP (deoxyinosine triphosphate) and ITP. Seems to function as a house-cleaning enzyme that removes non-canonical purine nucleotides from the nucleotide pool, thus preventing their incorporation into DNA/RNA and avoiding chromosomal lesions.</text>
</comment>
<comment type="subunit">
    <text evidence="7">Homodimer.</text>
</comment>
<sequence>MTHPTLKSGDKLVLASHNAGKLAEFSALMAEFGITVLSAGDLNLPEPEETATTFAGNAAIKALAAAKATNLPALADDSGLCVSALGGVPGVYSARWAGPNKDFNAAMARIEEGIGQDEREAWFVCALCLAYPDGRTLTFEGRIDGQIVWPPRGTNGHGYDPIFEPENETRSFAEMTDTQKNAISHRARAFAAFRKACLD</sequence>
<feature type="active site" description="Proton acceptor" evidence="7">
    <location>
        <position position="77"/>
    </location>
</feature>
<name>A0ABT1F2U8_9PROT</name>
<comment type="catalytic activity">
    <reaction evidence="7">
        <text>dITP + H2O = dIMP + diphosphate + H(+)</text>
        <dbReference type="Rhea" id="RHEA:28342"/>
        <dbReference type="ChEBI" id="CHEBI:15377"/>
        <dbReference type="ChEBI" id="CHEBI:15378"/>
        <dbReference type="ChEBI" id="CHEBI:33019"/>
        <dbReference type="ChEBI" id="CHEBI:61194"/>
        <dbReference type="ChEBI" id="CHEBI:61382"/>
        <dbReference type="EC" id="3.6.1.66"/>
    </reaction>
</comment>
<dbReference type="HAMAP" id="MF_01405">
    <property type="entry name" value="Non_canon_purine_NTPase"/>
    <property type="match status" value="1"/>
</dbReference>
<dbReference type="EC" id="3.6.1.66" evidence="7"/>
<keyword evidence="3 7" id="KW-0547">Nucleotide-binding</keyword>
<organism evidence="9 10">
    <name type="scientific">Acetobacter lambici</name>
    <dbReference type="NCBI Taxonomy" id="1332824"/>
    <lineage>
        <taxon>Bacteria</taxon>
        <taxon>Pseudomonadati</taxon>
        <taxon>Pseudomonadota</taxon>
        <taxon>Alphaproteobacteria</taxon>
        <taxon>Acetobacterales</taxon>
        <taxon>Acetobacteraceae</taxon>
        <taxon>Acetobacter</taxon>
    </lineage>
</organism>